<comment type="caution">
    <text evidence="1">The sequence shown here is derived from an EMBL/GenBank/DDBJ whole genome shotgun (WGS) entry which is preliminary data.</text>
</comment>
<gene>
    <name evidence="1" type="ORF">DI555_13000</name>
</gene>
<evidence type="ECO:0008006" key="3">
    <source>
        <dbReference type="Google" id="ProtNLM"/>
    </source>
</evidence>
<dbReference type="AlphaFoldDB" id="A0A2W5NPC9"/>
<name>A0A2W5NPC9_9SPHN</name>
<sequence length="160" mass="17456">MNLEANLHETLREVARAMADAKGDWWIIGSAAAALHGAGPIVVKDVDVLLGLDDARRVLARLGLPASPGLPDGKFHSALFATWRDNPLDVEFMADLKLCHDGKWLPVSLRTRQAFGIAGEVLHAPDREELMALLASFGRPKDIARLRLLHALPKGRYPGD</sequence>
<evidence type="ECO:0000313" key="1">
    <source>
        <dbReference type="EMBL" id="PZQ54338.1"/>
    </source>
</evidence>
<dbReference type="Gene3D" id="3.30.460.40">
    <property type="match status" value="1"/>
</dbReference>
<dbReference type="SUPFAM" id="SSF81301">
    <property type="entry name" value="Nucleotidyltransferase"/>
    <property type="match status" value="1"/>
</dbReference>
<dbReference type="InterPro" id="IPR043519">
    <property type="entry name" value="NT_sf"/>
</dbReference>
<protein>
    <recommendedName>
        <fullName evidence="3">Nucleotidyltransferase family protein</fullName>
    </recommendedName>
</protein>
<dbReference type="EMBL" id="QFPX01000009">
    <property type="protein sequence ID" value="PZQ54338.1"/>
    <property type="molecule type" value="Genomic_DNA"/>
</dbReference>
<evidence type="ECO:0000313" key="2">
    <source>
        <dbReference type="Proteomes" id="UP000249082"/>
    </source>
</evidence>
<reference evidence="1 2" key="1">
    <citation type="submission" date="2017-08" db="EMBL/GenBank/DDBJ databases">
        <title>Infants hospitalized years apart are colonized by the same room-sourced microbial strains.</title>
        <authorList>
            <person name="Brooks B."/>
            <person name="Olm M.R."/>
            <person name="Firek B.A."/>
            <person name="Baker R."/>
            <person name="Thomas B.C."/>
            <person name="Morowitz M.J."/>
            <person name="Banfield J.F."/>
        </authorList>
    </citation>
    <scope>NUCLEOTIDE SEQUENCE [LARGE SCALE GENOMIC DNA]</scope>
    <source>
        <strain evidence="1">S2_005_002_R2_33</strain>
    </source>
</reference>
<dbReference type="Proteomes" id="UP000249082">
    <property type="component" value="Unassembled WGS sequence"/>
</dbReference>
<organism evidence="1 2">
    <name type="scientific">Novosphingobium pentaromativorans</name>
    <dbReference type="NCBI Taxonomy" id="205844"/>
    <lineage>
        <taxon>Bacteria</taxon>
        <taxon>Pseudomonadati</taxon>
        <taxon>Pseudomonadota</taxon>
        <taxon>Alphaproteobacteria</taxon>
        <taxon>Sphingomonadales</taxon>
        <taxon>Sphingomonadaceae</taxon>
        <taxon>Novosphingobium</taxon>
    </lineage>
</organism>
<proteinExistence type="predicted"/>
<accession>A0A2W5NPC9</accession>